<protein>
    <submittedName>
        <fullName evidence="2">Uncharacterized protein</fullName>
    </submittedName>
</protein>
<accession>A0A8H4IY02</accession>
<keyword evidence="3" id="KW-1185">Reference proteome</keyword>
<feature type="region of interest" description="Disordered" evidence="1">
    <location>
        <begin position="458"/>
        <end position="479"/>
    </location>
</feature>
<reference evidence="2" key="1">
    <citation type="submission" date="2020-04" db="EMBL/GenBank/DDBJ databases">
        <title>Genome Assembly and Annotation of Botryosphaeria dothidea sdau 11-99, a Latent Pathogen of Apple Fruit Ring Rot in China.</title>
        <authorList>
            <person name="Yu C."/>
            <person name="Diao Y."/>
            <person name="Lu Q."/>
            <person name="Zhao J."/>
            <person name="Cui S."/>
            <person name="Peng C."/>
            <person name="He B."/>
            <person name="Liu H."/>
        </authorList>
    </citation>
    <scope>NUCLEOTIDE SEQUENCE [LARGE SCALE GENOMIC DNA]</scope>
    <source>
        <strain evidence="2">Sdau11-99</strain>
    </source>
</reference>
<dbReference type="OrthoDB" id="409136at2759"/>
<proteinExistence type="predicted"/>
<dbReference type="InterPro" id="IPR009003">
    <property type="entry name" value="Peptidase_S1_PA"/>
</dbReference>
<gene>
    <name evidence="2" type="ORF">GTA08_BOTSDO03302</name>
</gene>
<dbReference type="SUPFAM" id="SSF50494">
    <property type="entry name" value="Trypsin-like serine proteases"/>
    <property type="match status" value="1"/>
</dbReference>
<organism evidence="2 3">
    <name type="scientific">Botryosphaeria dothidea</name>
    <dbReference type="NCBI Taxonomy" id="55169"/>
    <lineage>
        <taxon>Eukaryota</taxon>
        <taxon>Fungi</taxon>
        <taxon>Dikarya</taxon>
        <taxon>Ascomycota</taxon>
        <taxon>Pezizomycotina</taxon>
        <taxon>Dothideomycetes</taxon>
        <taxon>Dothideomycetes incertae sedis</taxon>
        <taxon>Botryosphaeriales</taxon>
        <taxon>Botryosphaeriaceae</taxon>
        <taxon>Botryosphaeria</taxon>
    </lineage>
</organism>
<sequence length="479" mass="52707">MPSVTSPDFAKFVRIKPNLKKDTPQWPNPEESVGVLLTKLGKNNCWEAVGKVSEVSEQLSKEIKEYLANHCERPTAPVRWSVYMLGREKHSANPLIMFSSKEKKAWKMVKKVIEDSDIMEAPAYVAFKTGGANRQPHCDTDLVNYGLEDPTAHPRAHLNTPIRSAIGTTVRVFGSDSDREVPSQATVGTLFKRGNNLLVSTVAHILPSTQTTPLFDKTVGEDEDLEFEIDGESDSDRESDVSLDEDCEFHSVRGTNEKRTRTHADSEILSTQPTRLDEEQLHLLVTEDVVKYSSENGTRTGLDFCLLEVDDTDFEPINQIFPPPGFRDGDVLYSEGFGLPGNEERKILCCSRSSGVLLGTISPTSSFTITPEPSAFQEHWKIHVDGYLYPGDCGSVVVDAETADIYGYVVAGSPGSGVAYIVPGYQIFEDLKEKFDPSIQLATRATLSRNDNGFGTFSAKGWHGPGNRSSDAGSTSLAM</sequence>
<dbReference type="EMBL" id="WWBZ02000016">
    <property type="protein sequence ID" value="KAF4309271.1"/>
    <property type="molecule type" value="Genomic_DNA"/>
</dbReference>
<comment type="caution">
    <text evidence="2">The sequence shown here is derived from an EMBL/GenBank/DDBJ whole genome shotgun (WGS) entry which is preliminary data.</text>
</comment>
<dbReference type="Proteomes" id="UP000572817">
    <property type="component" value="Unassembled WGS sequence"/>
</dbReference>
<feature type="compositionally biased region" description="Polar residues" evidence="1">
    <location>
        <begin position="467"/>
        <end position="479"/>
    </location>
</feature>
<name>A0A8H4IY02_9PEZI</name>
<dbReference type="AlphaFoldDB" id="A0A8H4IY02"/>
<evidence type="ECO:0000313" key="3">
    <source>
        <dbReference type="Proteomes" id="UP000572817"/>
    </source>
</evidence>
<evidence type="ECO:0000256" key="1">
    <source>
        <dbReference type="SAM" id="MobiDB-lite"/>
    </source>
</evidence>
<evidence type="ECO:0000313" key="2">
    <source>
        <dbReference type="EMBL" id="KAF4309271.1"/>
    </source>
</evidence>